<dbReference type="AlphaFoldDB" id="A0A2K4FCT4"/>
<gene>
    <name evidence="3" type="ORF">CD039_06840</name>
</gene>
<protein>
    <recommendedName>
        <fullName evidence="2">YdbS-like PH domain-containing protein</fullName>
    </recommendedName>
</protein>
<evidence type="ECO:0000313" key="4">
    <source>
        <dbReference type="Proteomes" id="UP000242712"/>
    </source>
</evidence>
<dbReference type="OrthoDB" id="2417924at2"/>
<keyword evidence="4" id="KW-1185">Reference proteome</keyword>
<comment type="caution">
    <text evidence="3">The sequence shown here is derived from an EMBL/GenBank/DDBJ whole genome shotgun (WGS) entry which is preliminary data.</text>
</comment>
<dbReference type="GeneID" id="98298062"/>
<keyword evidence="1" id="KW-0812">Transmembrane</keyword>
<evidence type="ECO:0000259" key="2">
    <source>
        <dbReference type="Pfam" id="PF03703"/>
    </source>
</evidence>
<dbReference type="Pfam" id="PF03703">
    <property type="entry name" value="bPH_2"/>
    <property type="match status" value="1"/>
</dbReference>
<evidence type="ECO:0000256" key="1">
    <source>
        <dbReference type="SAM" id="Phobius"/>
    </source>
</evidence>
<keyword evidence="1" id="KW-1133">Transmembrane helix</keyword>
<dbReference type="RefSeq" id="WP_103371695.1">
    <property type="nucleotide sequence ID" value="NZ_CBCRVO010000007.1"/>
</dbReference>
<feature type="transmembrane region" description="Helical" evidence="1">
    <location>
        <begin position="17"/>
        <end position="39"/>
    </location>
</feature>
<dbReference type="PANTHER" id="PTHR34473:SF2">
    <property type="entry name" value="UPF0699 TRANSMEMBRANE PROTEIN YDBT"/>
    <property type="match status" value="1"/>
</dbReference>
<proteinExistence type="predicted"/>
<feature type="domain" description="YdbS-like PH" evidence="2">
    <location>
        <begin position="72"/>
        <end position="148"/>
    </location>
</feature>
<accession>A0A2K4FCT4</accession>
<feature type="transmembrane region" description="Helical" evidence="1">
    <location>
        <begin position="45"/>
        <end position="66"/>
    </location>
</feature>
<keyword evidence="1" id="KW-0472">Membrane</keyword>
<dbReference type="Proteomes" id="UP000242712">
    <property type="component" value="Unassembled WGS sequence"/>
</dbReference>
<dbReference type="InterPro" id="IPR005182">
    <property type="entry name" value="YdbS-like_PH"/>
</dbReference>
<organism evidence="3 4">
    <name type="scientific">Staphylococcus argensis</name>
    <dbReference type="NCBI Taxonomy" id="1607738"/>
    <lineage>
        <taxon>Bacteria</taxon>
        <taxon>Bacillati</taxon>
        <taxon>Bacillota</taxon>
        <taxon>Bacilli</taxon>
        <taxon>Bacillales</taxon>
        <taxon>Staphylococcaceae</taxon>
        <taxon>Staphylococcus</taxon>
    </lineage>
</organism>
<name>A0A2K4FCT4_9STAP</name>
<evidence type="ECO:0000313" key="3">
    <source>
        <dbReference type="EMBL" id="POA09076.1"/>
    </source>
</evidence>
<dbReference type="EMBL" id="PPPX01000010">
    <property type="protein sequence ID" value="POA09076.1"/>
    <property type="molecule type" value="Genomic_DNA"/>
</dbReference>
<dbReference type="PANTHER" id="PTHR34473">
    <property type="entry name" value="UPF0699 TRANSMEMBRANE PROTEIN YDBS"/>
    <property type="match status" value="1"/>
</dbReference>
<sequence length="159" mass="18978">MDTYANFQRSPKQVQKYYYFVQVMNFVIAFLLLGLFLFLTLYFHWWSWLIYLIALIGLLVAINCIFKPLIEYRFTYYKVTESYLAVDRRFFFKKQKLVNIERIQFIVRKENPILHRMGLCNVVVVTAGHGVELPLMHETTVQEIEEHLLTKLKGVNTDV</sequence>
<reference evidence="3 4" key="1">
    <citation type="submission" date="2017-08" db="EMBL/GenBank/DDBJ databases">
        <title>Draft genome sequences of 64 type strains of genus Staph aureus.</title>
        <authorList>
            <person name="Cole K."/>
            <person name="Golubchik T."/>
            <person name="Russell J."/>
            <person name="Foster D."/>
            <person name="Llewelyn M."/>
            <person name="Wilson D."/>
            <person name="Crook D."/>
            <person name="Paul J."/>
        </authorList>
    </citation>
    <scope>NUCLEOTIDE SEQUENCE [LARGE SCALE GENOMIC DNA]</scope>
    <source>
        <strain evidence="3 4">DSM 29875</strain>
    </source>
</reference>